<feature type="non-terminal residue" evidence="1">
    <location>
        <position position="178"/>
    </location>
</feature>
<dbReference type="Proteomes" id="UP001139981">
    <property type="component" value="Unassembled WGS sequence"/>
</dbReference>
<keyword evidence="2" id="KW-1185">Reference proteome</keyword>
<comment type="caution">
    <text evidence="1">The sequence shown here is derived from an EMBL/GenBank/DDBJ whole genome shotgun (WGS) entry which is preliminary data.</text>
</comment>
<name>A0ACC1LXD2_9FUNG</name>
<evidence type="ECO:0000313" key="1">
    <source>
        <dbReference type="EMBL" id="KAJ2889009.1"/>
    </source>
</evidence>
<accession>A0ACC1LXD2</accession>
<organism evidence="1 2">
    <name type="scientific">Coemansia aciculifera</name>
    <dbReference type="NCBI Taxonomy" id="417176"/>
    <lineage>
        <taxon>Eukaryota</taxon>
        <taxon>Fungi</taxon>
        <taxon>Fungi incertae sedis</taxon>
        <taxon>Zoopagomycota</taxon>
        <taxon>Kickxellomycotina</taxon>
        <taxon>Kickxellomycetes</taxon>
        <taxon>Kickxellales</taxon>
        <taxon>Kickxellaceae</taxon>
        <taxon>Coemansia</taxon>
    </lineage>
</organism>
<sequence length="178" mass="18180">MASSSHRKEPRKSSSDSLGFEEATFVTSPSLQVSHLQTHSSSSLPPKPAASPLHAPRFPIPAEHRSRSTAVAGTSGVGHSALAIEPMSDGAAAMELNMPGRAGPLRNLPAGMFAKLGDYGEGTSGGGNGGGGGTGDGEAEKPNSDSAAITAAAVAVVTPPAVDEEQWYQEQIDYVRTQ</sequence>
<dbReference type="EMBL" id="JANBVB010001951">
    <property type="protein sequence ID" value="KAJ2889009.1"/>
    <property type="molecule type" value="Genomic_DNA"/>
</dbReference>
<reference evidence="1" key="1">
    <citation type="submission" date="2022-07" db="EMBL/GenBank/DDBJ databases">
        <title>Phylogenomic reconstructions and comparative analyses of Kickxellomycotina fungi.</title>
        <authorList>
            <person name="Reynolds N.K."/>
            <person name="Stajich J.E."/>
            <person name="Barry K."/>
            <person name="Grigoriev I.V."/>
            <person name="Crous P."/>
            <person name="Smith M.E."/>
        </authorList>
    </citation>
    <scope>NUCLEOTIDE SEQUENCE</scope>
    <source>
        <strain evidence="1">CBS 190363</strain>
    </source>
</reference>
<evidence type="ECO:0000313" key="2">
    <source>
        <dbReference type="Proteomes" id="UP001139981"/>
    </source>
</evidence>
<proteinExistence type="predicted"/>
<protein>
    <submittedName>
        <fullName evidence="1">Uncharacterized protein</fullName>
    </submittedName>
</protein>
<gene>
    <name evidence="1" type="ORF">IWW38_004847</name>
</gene>